<dbReference type="PANTHER" id="PTHR38690:SF1">
    <property type="entry name" value="PROTEASE"/>
    <property type="match status" value="1"/>
</dbReference>
<gene>
    <name evidence="2" type="ORF">D1Z90_04920</name>
</gene>
<dbReference type="PANTHER" id="PTHR38690">
    <property type="entry name" value="PROTEASE-RELATED"/>
    <property type="match status" value="1"/>
</dbReference>
<dbReference type="Proteomes" id="UP000283255">
    <property type="component" value="Unassembled WGS sequence"/>
</dbReference>
<dbReference type="RefSeq" id="WP_119909636.1">
    <property type="nucleotide sequence ID" value="NZ_QZCH01000003.1"/>
</dbReference>
<comment type="caution">
    <text evidence="2">The sequence shown here is derived from an EMBL/GenBank/DDBJ whole genome shotgun (WGS) entry which is preliminary data.</text>
</comment>
<dbReference type="NCBIfam" id="TIGR02099">
    <property type="entry name" value="YhdP family protein"/>
    <property type="match status" value="1"/>
</dbReference>
<reference evidence="2 3" key="1">
    <citation type="submission" date="2018-09" db="EMBL/GenBank/DDBJ databases">
        <authorList>
            <person name="Wang F."/>
        </authorList>
    </citation>
    <scope>NUCLEOTIDE SEQUENCE [LARGE SCALE GENOMIC DNA]</scope>
    <source>
        <strain evidence="2 3">PLHSC7-2</strain>
    </source>
</reference>
<evidence type="ECO:0000313" key="2">
    <source>
        <dbReference type="EMBL" id="RJG49990.1"/>
    </source>
</evidence>
<dbReference type="Pfam" id="PF13116">
    <property type="entry name" value="YhdP"/>
    <property type="match status" value="1"/>
</dbReference>
<dbReference type="OrthoDB" id="9762238at2"/>
<dbReference type="InterPro" id="IPR011836">
    <property type="entry name" value="YhdP"/>
</dbReference>
<keyword evidence="3" id="KW-1185">Reference proteome</keyword>
<dbReference type="InterPro" id="IPR025263">
    <property type="entry name" value="YhdP_central"/>
</dbReference>
<accession>A0A418YHY0</accession>
<protein>
    <submittedName>
        <fullName evidence="2">TIGR02099 family protein</fullName>
    </submittedName>
</protein>
<proteinExistence type="predicted"/>
<evidence type="ECO:0000259" key="1">
    <source>
        <dbReference type="Pfam" id="PF13116"/>
    </source>
</evidence>
<dbReference type="EMBL" id="QZCH01000003">
    <property type="protein sequence ID" value="RJG49990.1"/>
    <property type="molecule type" value="Genomic_DNA"/>
</dbReference>
<organism evidence="2 3">
    <name type="scientific">Motilimonas pumila</name>
    <dbReference type="NCBI Taxonomy" id="2303987"/>
    <lineage>
        <taxon>Bacteria</taxon>
        <taxon>Pseudomonadati</taxon>
        <taxon>Pseudomonadota</taxon>
        <taxon>Gammaproteobacteria</taxon>
        <taxon>Alteromonadales</taxon>
        <taxon>Alteromonadales genera incertae sedis</taxon>
        <taxon>Motilimonas</taxon>
    </lineage>
</organism>
<reference evidence="2 3" key="2">
    <citation type="submission" date="2019-01" db="EMBL/GenBank/DDBJ databases">
        <title>Motilimonas pumilus sp. nov., isolated from the gut of sea cucumber (Apostichopus japonicus).</title>
        <authorList>
            <person name="Wang F.-Q."/>
            <person name="Ren L.-H."/>
            <person name="Lin Y.-W."/>
            <person name="Sun G.-H."/>
            <person name="Du Z.-J."/>
            <person name="Zhao J.-X."/>
            <person name="Liu X.-J."/>
            <person name="Liu L.-J."/>
        </authorList>
    </citation>
    <scope>NUCLEOTIDE SEQUENCE [LARGE SCALE GENOMIC DNA]</scope>
    <source>
        <strain evidence="2 3">PLHSC7-2</strain>
    </source>
</reference>
<sequence>MKQFSLRWLRRFWISLAVILVLLAVAASLFRGLLPLMNAYKDDITYWLVDQHDIDISVDSLDASWDRHGPALVINQTHFNQDPHAPFELSIRETRLRLDLWASIEKQTPVFHRIELSGVELEVKPENGDSEANNAVKGKSLSKEGIARLFLSDLSVFSLTDSQIAFYPLAGVKQTIAIESLNWLNEGARHQGVGKASLIDTSNLNLSQDSLLSFKVELNGEDTQQYQDWPGLIYVEAKDLNLAPLLASVLPTDNSLVTGEVNFKAWADFTFGNLLQAQLVFEPTRLTWQQAKDEGEFLIESGHLTWWPTHEGWQLDSHQLQVVTNQQQWRDFDIQAYQADNLIVAQADTIAVNALVPLAKLFGRPSSKVQQALDSLNLQGQLSHISLLYNTDSPDFAVRAMIDDLSAHYWQGIPDFQQARWEFLAEPGKGQSLFSLQGQTLDFKQHFNQPMRVDELALPLHWRVGDKQFQVFSPGAEFNNPDLSWLGQFALTFEPGLSPHLALYSEAHVNDAEEAEHYLPIQAMGEGVYRYLQPTIKAGKVETAKILWHGYFADFPYQDGSGVFQAFVPLERAEYAFFPGWPALSDMRLDLLFQNDGLWMTSPKAKLLGLTTSSIKGVIERFSPDVPLTIAAKLTGMGDEIREYIDASPLQDSVGKALNAITVNGEIVAELDLTIPLNGDQTLATGKINLDHNQVSLPLNDAGSERLLLNNVSGSFEFEQGNLANGDVNAELFNQPIKVLFEGQQLDQGYRSQIDLSAQWRWPSIYQSWPNLHILEASGEFNWDADISYQVQHDGNYKLDLSMSSDLLGSELGLPAPFNKNSLKKWPLSVSAHSQSQQLNLSVELANKVYFNSVIDQVNSAKNRYWLHLGRHLPNRMPAQQQAITLNYNRLDIGAWLNHLKDKQDRLASSSAASNPNNKPFFKPQHFDFYVTHADLLGQPLEQLKVTLKKNAQQWFAQLNAEQLQGTISTSDDKLTVNFQKLDLPQLDFALWQPEEANVVENQSKASKAMTYDWRALPNIDLTCLQCRFGDLDFGRVSGKYQKTAQAGALETLTFSYPHSNVNITGFWSGYKARQQTSLDIAIDSRDVDKLVQSQGYRSPMRQTPVSLTGKLAWQGAPMAFSTATLSGDLSFKTEAGYVADVSDKGARLFSLLSLDSLRRKLNLDFRDVFAEGLYFDSMGGSATIKNGLVSNQDFVFDGGAGRLEGAGTADLNEWQIDYRMAFYPDVTSSLPVLAAFTLTPVTGLYVLLVSKLLEPVVDTITEINFSLTGDLSSPELKEVGRQQGEVTVPEKIRDSYEKRISDSVNKLQRTP</sequence>
<evidence type="ECO:0000313" key="3">
    <source>
        <dbReference type="Proteomes" id="UP000283255"/>
    </source>
</evidence>
<feature type="domain" description="YhdP central" evidence="1">
    <location>
        <begin position="1"/>
        <end position="1276"/>
    </location>
</feature>
<name>A0A418YHY0_9GAMM</name>